<dbReference type="PRINTS" id="PR00081">
    <property type="entry name" value="GDHRDH"/>
</dbReference>
<dbReference type="InterPro" id="IPR036291">
    <property type="entry name" value="NAD(P)-bd_dom_sf"/>
</dbReference>
<gene>
    <name evidence="3" type="ORF">PMIN01_05410</name>
</gene>
<sequence length="317" mass="33837">MTGSTPTTPVNCDFDFDPSIIAGKTAIVTGGASGLGEAYTRALHAAKANVVIGDLNAKTGSALAASLPGSIFVETDVTNWASQLRLFQRAEQEFRGVHYVVANAGIAPKDDVFAFSGPDTEPAEPDLRTIDVNIRGALYTAKLALHYAIKLNGTIPSPAQVDTCLILIGSGAAFLDCPRGPQYQCSKWGMRGVMHALRRTAGFYGGRVNVLSPWYVRTNILTQETFDAVEGVGVQMATTEDAGRALLRLLSDREINGKMLFIAPRKWSSRGYVDLDIDDYAGTQFHGGKLLEEIQEDQIKPGPVSLGLFAGSVGGGR</sequence>
<keyword evidence="2" id="KW-0560">Oxidoreductase</keyword>
<evidence type="ECO:0000313" key="3">
    <source>
        <dbReference type="EMBL" id="KAF9737631.1"/>
    </source>
</evidence>
<dbReference type="GO" id="GO:0016491">
    <property type="term" value="F:oxidoreductase activity"/>
    <property type="evidence" value="ECO:0007669"/>
    <property type="project" value="UniProtKB-KW"/>
</dbReference>
<evidence type="ECO:0000313" key="4">
    <source>
        <dbReference type="Proteomes" id="UP000756921"/>
    </source>
</evidence>
<dbReference type="InterPro" id="IPR002347">
    <property type="entry name" value="SDR_fam"/>
</dbReference>
<protein>
    <submittedName>
        <fullName evidence="3">Short chain dehydrogenase reductase family oxidoreductase</fullName>
    </submittedName>
</protein>
<comment type="similarity">
    <text evidence="1">Belongs to the short-chain dehydrogenases/reductases (SDR) family.</text>
</comment>
<dbReference type="Pfam" id="PF00106">
    <property type="entry name" value="adh_short"/>
    <property type="match status" value="1"/>
</dbReference>
<evidence type="ECO:0000256" key="1">
    <source>
        <dbReference type="ARBA" id="ARBA00006484"/>
    </source>
</evidence>
<dbReference type="PANTHER" id="PTHR43180">
    <property type="entry name" value="3-OXOACYL-(ACYL-CARRIER-PROTEIN) REDUCTASE (AFU_ORTHOLOGUE AFUA_6G11210)"/>
    <property type="match status" value="1"/>
</dbReference>
<proteinExistence type="inferred from homology"/>
<organism evidence="3 4">
    <name type="scientific">Paraphaeosphaeria minitans</name>
    <dbReference type="NCBI Taxonomy" id="565426"/>
    <lineage>
        <taxon>Eukaryota</taxon>
        <taxon>Fungi</taxon>
        <taxon>Dikarya</taxon>
        <taxon>Ascomycota</taxon>
        <taxon>Pezizomycotina</taxon>
        <taxon>Dothideomycetes</taxon>
        <taxon>Pleosporomycetidae</taxon>
        <taxon>Pleosporales</taxon>
        <taxon>Massarineae</taxon>
        <taxon>Didymosphaeriaceae</taxon>
        <taxon>Paraphaeosphaeria</taxon>
    </lineage>
</organism>
<comment type="caution">
    <text evidence="3">The sequence shown here is derived from an EMBL/GenBank/DDBJ whole genome shotgun (WGS) entry which is preliminary data.</text>
</comment>
<dbReference type="AlphaFoldDB" id="A0A9P6GL37"/>
<dbReference type="Gene3D" id="3.40.50.720">
    <property type="entry name" value="NAD(P)-binding Rossmann-like Domain"/>
    <property type="match status" value="1"/>
</dbReference>
<name>A0A9P6GL37_9PLEO</name>
<evidence type="ECO:0000256" key="2">
    <source>
        <dbReference type="ARBA" id="ARBA00023002"/>
    </source>
</evidence>
<accession>A0A9P6GL37</accession>
<dbReference type="OrthoDB" id="5371740at2759"/>
<dbReference type="PANTHER" id="PTHR43180:SF31">
    <property type="entry name" value="CHAIN DEHYDROGENASE_REDUCTASE, PUTATIVE (AFU_ORTHOLOGUE AFUA_2G16570)-RELATED"/>
    <property type="match status" value="1"/>
</dbReference>
<keyword evidence="4" id="KW-1185">Reference proteome</keyword>
<reference evidence="3" key="1">
    <citation type="journal article" date="2020" name="Mol. Plant Microbe Interact.">
        <title>Genome Sequence of the Biocontrol Agent Coniothyrium minitans strain Conio (IMI 134523).</title>
        <authorList>
            <person name="Patel D."/>
            <person name="Shittu T.A."/>
            <person name="Baroncelli R."/>
            <person name="Muthumeenakshi S."/>
            <person name="Osborne T.H."/>
            <person name="Janganan T.K."/>
            <person name="Sreenivasaprasad S."/>
        </authorList>
    </citation>
    <scope>NUCLEOTIDE SEQUENCE</scope>
    <source>
        <strain evidence="3">Conio</strain>
    </source>
</reference>
<dbReference type="EMBL" id="WJXW01000004">
    <property type="protein sequence ID" value="KAF9737631.1"/>
    <property type="molecule type" value="Genomic_DNA"/>
</dbReference>
<dbReference type="Proteomes" id="UP000756921">
    <property type="component" value="Unassembled WGS sequence"/>
</dbReference>
<dbReference type="SUPFAM" id="SSF51735">
    <property type="entry name" value="NAD(P)-binding Rossmann-fold domains"/>
    <property type="match status" value="1"/>
</dbReference>